<evidence type="ECO:0000256" key="1">
    <source>
        <dbReference type="ARBA" id="ARBA00009981"/>
    </source>
</evidence>
<keyword evidence="4" id="KW-1185">Reference proteome</keyword>
<accession>A0ABT6KKN4</accession>
<dbReference type="EMBL" id="JARXVQ010000001">
    <property type="protein sequence ID" value="MDH6180280.1"/>
    <property type="molecule type" value="Genomic_DNA"/>
</dbReference>
<dbReference type="InterPro" id="IPR006442">
    <property type="entry name" value="Antitoxin_Phd/YefM"/>
</dbReference>
<dbReference type="Pfam" id="PF02604">
    <property type="entry name" value="PhdYeFM_antitox"/>
    <property type="match status" value="1"/>
</dbReference>
<proteinExistence type="inferred from homology"/>
<comment type="similarity">
    <text evidence="1 2">Belongs to the phD/YefM antitoxin family.</text>
</comment>
<reference evidence="3 4" key="1">
    <citation type="submission" date="2023-04" db="EMBL/GenBank/DDBJ databases">
        <title>Genome Encyclopedia of Bacteria and Archaea VI: Functional Genomics of Type Strains.</title>
        <authorList>
            <person name="Whitman W."/>
        </authorList>
    </citation>
    <scope>NUCLEOTIDE SEQUENCE [LARGE SCALE GENOMIC DNA]</scope>
    <source>
        <strain evidence="3 4">SG_E_30_P1</strain>
    </source>
</reference>
<dbReference type="Proteomes" id="UP001160142">
    <property type="component" value="Unassembled WGS sequence"/>
</dbReference>
<comment type="function">
    <text evidence="2">Antitoxin component of a type II toxin-antitoxin (TA) system.</text>
</comment>
<protein>
    <recommendedName>
        <fullName evidence="2">Antitoxin</fullName>
    </recommendedName>
</protein>
<dbReference type="InterPro" id="IPR036165">
    <property type="entry name" value="YefM-like_sf"/>
</dbReference>
<dbReference type="PANTHER" id="PTHR35377">
    <property type="entry name" value="ANTITOXIN VAPB49-RELATED-RELATED"/>
    <property type="match status" value="1"/>
</dbReference>
<dbReference type="NCBIfam" id="TIGR01552">
    <property type="entry name" value="phd_fam"/>
    <property type="match status" value="1"/>
</dbReference>
<evidence type="ECO:0000313" key="3">
    <source>
        <dbReference type="EMBL" id="MDH6180280.1"/>
    </source>
</evidence>
<dbReference type="Gene3D" id="3.40.1620.10">
    <property type="entry name" value="YefM-like domain"/>
    <property type="match status" value="1"/>
</dbReference>
<organism evidence="3 4">
    <name type="scientific">Antiquaquibacter oligotrophicus</name>
    <dbReference type="NCBI Taxonomy" id="2880260"/>
    <lineage>
        <taxon>Bacteria</taxon>
        <taxon>Bacillati</taxon>
        <taxon>Actinomycetota</taxon>
        <taxon>Actinomycetes</taxon>
        <taxon>Micrococcales</taxon>
        <taxon>Microbacteriaceae</taxon>
        <taxon>Antiquaquibacter</taxon>
    </lineage>
</organism>
<dbReference type="RefSeq" id="WP_322132642.1">
    <property type="nucleotide sequence ID" value="NZ_CP085036.1"/>
</dbReference>
<comment type="caution">
    <text evidence="3">The sequence shown here is derived from an EMBL/GenBank/DDBJ whole genome shotgun (WGS) entry which is preliminary data.</text>
</comment>
<name>A0ABT6KKN4_9MICO</name>
<gene>
    <name evidence="3" type="ORF">M2152_000462</name>
</gene>
<dbReference type="InterPro" id="IPR051416">
    <property type="entry name" value="phD-YefM_TA_antitoxins"/>
</dbReference>
<evidence type="ECO:0000256" key="2">
    <source>
        <dbReference type="RuleBase" id="RU362080"/>
    </source>
</evidence>
<sequence length="89" mass="9706">MDTVGLRELKQNPSAVVARAERGETITITVQGRPAARLVPIEVTRRRWVPADELAAALAEVPADATGWAEEAYAIRDGDPLVDPWQRSS</sequence>
<dbReference type="SUPFAM" id="SSF143120">
    <property type="entry name" value="YefM-like"/>
    <property type="match status" value="1"/>
</dbReference>
<evidence type="ECO:0000313" key="4">
    <source>
        <dbReference type="Proteomes" id="UP001160142"/>
    </source>
</evidence>